<evidence type="ECO:0000313" key="2">
    <source>
        <dbReference type="Proteomes" id="UP000562352"/>
    </source>
</evidence>
<gene>
    <name evidence="1" type="ORF">FHS22_004359</name>
</gene>
<dbReference type="AlphaFoldDB" id="A0A841D851"/>
<evidence type="ECO:0000313" key="1">
    <source>
        <dbReference type="EMBL" id="MBB5965073.1"/>
    </source>
</evidence>
<dbReference type="RefSeq" id="WP_184944203.1">
    <property type="nucleotide sequence ID" value="NZ_BAAAWZ010000001.1"/>
</dbReference>
<reference evidence="1 2" key="1">
    <citation type="submission" date="2020-08" db="EMBL/GenBank/DDBJ databases">
        <title>Genomic Encyclopedia of Type Strains, Phase III (KMG-III): the genomes of soil and plant-associated and newly described type strains.</title>
        <authorList>
            <person name="Whitman W."/>
        </authorList>
    </citation>
    <scope>NUCLEOTIDE SEQUENCE [LARGE SCALE GENOMIC DNA]</scope>
    <source>
        <strain evidence="1 2">CECT 3303</strain>
    </source>
</reference>
<dbReference type="Proteomes" id="UP000562352">
    <property type="component" value="Unassembled WGS sequence"/>
</dbReference>
<keyword evidence="2" id="KW-1185">Reference proteome</keyword>
<proteinExistence type="predicted"/>
<organism evidence="1 2">
    <name type="scientific">Planomonospora venezuelensis</name>
    <dbReference type="NCBI Taxonomy" id="1999"/>
    <lineage>
        <taxon>Bacteria</taxon>
        <taxon>Bacillati</taxon>
        <taxon>Actinomycetota</taxon>
        <taxon>Actinomycetes</taxon>
        <taxon>Streptosporangiales</taxon>
        <taxon>Streptosporangiaceae</taxon>
        <taxon>Planomonospora</taxon>
    </lineage>
</organism>
<comment type="caution">
    <text evidence="1">The sequence shown here is derived from an EMBL/GenBank/DDBJ whole genome shotgun (WGS) entry which is preliminary data.</text>
</comment>
<accession>A0A841D851</accession>
<sequence length="117" mass="12866">MAESISMELNRVTLTPPPVREFAEQIETPSIDAHLDETRPAQAQYRVTYRRVGRRRDIPPLVVVAAGADHLAELVYDDARKYLLSQDVDVVVDLEAMTGAILCGVNSGGQFTIEALA</sequence>
<name>A0A841D851_PLAVE</name>
<protein>
    <submittedName>
        <fullName evidence="1">Uncharacterized protein</fullName>
    </submittedName>
</protein>
<dbReference type="EMBL" id="JACHJJ010000015">
    <property type="protein sequence ID" value="MBB5965073.1"/>
    <property type="molecule type" value="Genomic_DNA"/>
</dbReference>